<keyword evidence="12" id="KW-1185">Reference proteome</keyword>
<dbReference type="EMBL" id="JBHLTC010000039">
    <property type="protein sequence ID" value="MFC0628491.1"/>
    <property type="molecule type" value="Genomic_DNA"/>
</dbReference>
<dbReference type="InterPro" id="IPR036890">
    <property type="entry name" value="HATPase_C_sf"/>
</dbReference>
<feature type="transmembrane region" description="Helical" evidence="9">
    <location>
        <begin position="77"/>
        <end position="95"/>
    </location>
</feature>
<evidence type="ECO:0000256" key="7">
    <source>
        <dbReference type="ARBA" id="ARBA00022840"/>
    </source>
</evidence>
<dbReference type="CDD" id="cd16917">
    <property type="entry name" value="HATPase_UhpB-NarQ-NarX-like"/>
    <property type="match status" value="1"/>
</dbReference>
<evidence type="ECO:0000313" key="11">
    <source>
        <dbReference type="EMBL" id="MFC0628491.1"/>
    </source>
</evidence>
<evidence type="ECO:0000313" key="12">
    <source>
        <dbReference type="Proteomes" id="UP001589890"/>
    </source>
</evidence>
<feature type="domain" description="Histidine kinase/HSP90-like ATPase" evidence="10">
    <location>
        <begin position="314"/>
        <end position="403"/>
    </location>
</feature>
<evidence type="ECO:0000256" key="5">
    <source>
        <dbReference type="ARBA" id="ARBA00022741"/>
    </source>
</evidence>
<keyword evidence="7" id="KW-0067">ATP-binding</keyword>
<sequence length="407" mass="43860">MSHDLHPAVRRLSAPPWPVSVLATAAIGFSFLPIIASRDLRGPNGSWLPTALALTTVAGVLAVQFGVDRRYRDQPPLGVAVAALAIQAGLIEVLTQVDGLRIASIMYLALPYPAVSWLGARAGVSVCLAILAWFTIRFSKGKTLWTAGAEDLHLYALFALALMLVTTTGLLIRREQASRRRAERLLDELSTSHDHLVDSQARVAELAAIEERNRLARDIHDSLGHHLTVISVQLEKAQVLLPPEQDVAATAIGNAKRLADQALTDVRQSVDTLRRDRAPFVLGPALRSLAADLEVLPFELELTITGDEHRYSGQQLVALYRAAQEGLTNVQRHAGAQHVRLTVELGDRAAELTLDDDGIGPPITPGNGLRGVRERVELVSGRLNLLEAPGGGTRLAITLPRAANGEA</sequence>
<feature type="transmembrane region" description="Helical" evidence="9">
    <location>
        <begin position="17"/>
        <end position="35"/>
    </location>
</feature>
<evidence type="ECO:0000256" key="1">
    <source>
        <dbReference type="ARBA" id="ARBA00000085"/>
    </source>
</evidence>
<evidence type="ECO:0000256" key="2">
    <source>
        <dbReference type="ARBA" id="ARBA00012438"/>
    </source>
</evidence>
<keyword evidence="9" id="KW-0812">Transmembrane</keyword>
<accession>A0ABV6QWX3</accession>
<reference evidence="11 12" key="1">
    <citation type="submission" date="2024-09" db="EMBL/GenBank/DDBJ databases">
        <authorList>
            <person name="Sun Q."/>
            <person name="Mori K."/>
        </authorList>
    </citation>
    <scope>NUCLEOTIDE SEQUENCE [LARGE SCALE GENOMIC DNA]</scope>
    <source>
        <strain evidence="11 12">CGMCC 1.15906</strain>
    </source>
</reference>
<dbReference type="Pfam" id="PF07730">
    <property type="entry name" value="HisKA_3"/>
    <property type="match status" value="1"/>
</dbReference>
<dbReference type="Pfam" id="PF02518">
    <property type="entry name" value="HATPase_c"/>
    <property type="match status" value="1"/>
</dbReference>
<comment type="caution">
    <text evidence="11">The sequence shown here is derived from an EMBL/GenBank/DDBJ whole genome shotgun (WGS) entry which is preliminary data.</text>
</comment>
<dbReference type="PANTHER" id="PTHR24421">
    <property type="entry name" value="NITRATE/NITRITE SENSOR PROTEIN NARX-RELATED"/>
    <property type="match status" value="1"/>
</dbReference>
<keyword evidence="6 11" id="KW-0418">Kinase</keyword>
<comment type="catalytic activity">
    <reaction evidence="1">
        <text>ATP + protein L-histidine = ADP + protein N-phospho-L-histidine.</text>
        <dbReference type="EC" id="2.7.13.3"/>
    </reaction>
</comment>
<dbReference type="InterPro" id="IPR050482">
    <property type="entry name" value="Sensor_HK_TwoCompSys"/>
</dbReference>
<dbReference type="RefSeq" id="WP_380054862.1">
    <property type="nucleotide sequence ID" value="NZ_JBHLTC010000039.1"/>
</dbReference>
<evidence type="ECO:0000256" key="6">
    <source>
        <dbReference type="ARBA" id="ARBA00022777"/>
    </source>
</evidence>
<evidence type="ECO:0000256" key="9">
    <source>
        <dbReference type="SAM" id="Phobius"/>
    </source>
</evidence>
<dbReference type="Gene3D" id="3.30.565.10">
    <property type="entry name" value="Histidine kinase-like ATPase, C-terminal domain"/>
    <property type="match status" value="1"/>
</dbReference>
<keyword evidence="3" id="KW-0597">Phosphoprotein</keyword>
<feature type="transmembrane region" description="Helical" evidence="9">
    <location>
        <begin position="154"/>
        <end position="172"/>
    </location>
</feature>
<dbReference type="PANTHER" id="PTHR24421:SF10">
    <property type="entry name" value="NITRATE_NITRITE SENSOR PROTEIN NARQ"/>
    <property type="match status" value="1"/>
</dbReference>
<name>A0ABV6QWX3_9ACTN</name>
<dbReference type="SUPFAM" id="SSF55874">
    <property type="entry name" value="ATPase domain of HSP90 chaperone/DNA topoisomerase II/histidine kinase"/>
    <property type="match status" value="1"/>
</dbReference>
<keyword evidence="5" id="KW-0547">Nucleotide-binding</keyword>
<keyword evidence="9" id="KW-1133">Transmembrane helix</keyword>
<protein>
    <recommendedName>
        <fullName evidence="2">histidine kinase</fullName>
        <ecNumber evidence="2">2.7.13.3</ecNumber>
    </recommendedName>
</protein>
<evidence type="ECO:0000256" key="8">
    <source>
        <dbReference type="ARBA" id="ARBA00023012"/>
    </source>
</evidence>
<evidence type="ECO:0000256" key="4">
    <source>
        <dbReference type="ARBA" id="ARBA00022679"/>
    </source>
</evidence>
<keyword evidence="4" id="KW-0808">Transferase</keyword>
<dbReference type="InterPro" id="IPR003594">
    <property type="entry name" value="HATPase_dom"/>
</dbReference>
<dbReference type="Gene3D" id="1.20.5.1930">
    <property type="match status" value="1"/>
</dbReference>
<keyword evidence="8" id="KW-0902">Two-component regulatory system</keyword>
<evidence type="ECO:0000256" key="3">
    <source>
        <dbReference type="ARBA" id="ARBA00022553"/>
    </source>
</evidence>
<dbReference type="Proteomes" id="UP001589890">
    <property type="component" value="Unassembled WGS sequence"/>
</dbReference>
<dbReference type="InterPro" id="IPR011712">
    <property type="entry name" value="Sig_transdc_His_kin_sub3_dim/P"/>
</dbReference>
<organism evidence="11 12">
    <name type="scientific">Kribbella deserti</name>
    <dbReference type="NCBI Taxonomy" id="1926257"/>
    <lineage>
        <taxon>Bacteria</taxon>
        <taxon>Bacillati</taxon>
        <taxon>Actinomycetota</taxon>
        <taxon>Actinomycetes</taxon>
        <taxon>Propionibacteriales</taxon>
        <taxon>Kribbellaceae</taxon>
        <taxon>Kribbella</taxon>
    </lineage>
</organism>
<feature type="transmembrane region" description="Helical" evidence="9">
    <location>
        <begin position="107"/>
        <end position="134"/>
    </location>
</feature>
<dbReference type="GO" id="GO:0016301">
    <property type="term" value="F:kinase activity"/>
    <property type="evidence" value="ECO:0007669"/>
    <property type="project" value="UniProtKB-KW"/>
</dbReference>
<keyword evidence="9" id="KW-0472">Membrane</keyword>
<feature type="transmembrane region" description="Helical" evidence="9">
    <location>
        <begin position="47"/>
        <end position="65"/>
    </location>
</feature>
<evidence type="ECO:0000259" key="10">
    <source>
        <dbReference type="SMART" id="SM00387"/>
    </source>
</evidence>
<gene>
    <name evidence="11" type="ORF">ACFFGN_30760</name>
</gene>
<proteinExistence type="predicted"/>
<dbReference type="SMART" id="SM00387">
    <property type="entry name" value="HATPase_c"/>
    <property type="match status" value="1"/>
</dbReference>
<dbReference type="EC" id="2.7.13.3" evidence="2"/>